<keyword evidence="1" id="KW-1133">Transmembrane helix</keyword>
<keyword evidence="1" id="KW-0472">Membrane</keyword>
<protein>
    <submittedName>
        <fullName evidence="2">Uncharacterized protein</fullName>
    </submittedName>
</protein>
<dbReference type="InParanoid" id="A0A059BQJ0"/>
<sequence>MGTIYLLYLYGLSPLSLSFSVGLPNMVSDGQSYSFHIFASTPLIKFLAPLIIWLAHERGLPYYCSALLDNISYICSFYGLPSSNSLSARI</sequence>
<reference evidence="2" key="1">
    <citation type="submission" date="2013-07" db="EMBL/GenBank/DDBJ databases">
        <title>The genome of Eucalyptus grandis.</title>
        <authorList>
            <person name="Schmutz J."/>
            <person name="Hayes R."/>
            <person name="Myburg A."/>
            <person name="Tuskan G."/>
            <person name="Grattapaglia D."/>
            <person name="Rokhsar D.S."/>
        </authorList>
    </citation>
    <scope>NUCLEOTIDE SEQUENCE</scope>
    <source>
        <tissue evidence="2">Leaf extractions</tissue>
    </source>
</reference>
<evidence type="ECO:0000256" key="1">
    <source>
        <dbReference type="SAM" id="Phobius"/>
    </source>
</evidence>
<organism evidence="2">
    <name type="scientific">Eucalyptus grandis</name>
    <name type="common">Flooded gum</name>
    <dbReference type="NCBI Taxonomy" id="71139"/>
    <lineage>
        <taxon>Eukaryota</taxon>
        <taxon>Viridiplantae</taxon>
        <taxon>Streptophyta</taxon>
        <taxon>Embryophyta</taxon>
        <taxon>Tracheophyta</taxon>
        <taxon>Spermatophyta</taxon>
        <taxon>Magnoliopsida</taxon>
        <taxon>eudicotyledons</taxon>
        <taxon>Gunneridae</taxon>
        <taxon>Pentapetalae</taxon>
        <taxon>rosids</taxon>
        <taxon>malvids</taxon>
        <taxon>Myrtales</taxon>
        <taxon>Myrtaceae</taxon>
        <taxon>Myrtoideae</taxon>
        <taxon>Eucalypteae</taxon>
        <taxon>Eucalyptus</taxon>
    </lineage>
</organism>
<feature type="transmembrane region" description="Helical" evidence="1">
    <location>
        <begin position="6"/>
        <end position="23"/>
    </location>
</feature>
<dbReference type="AlphaFoldDB" id="A0A059BQJ0"/>
<feature type="transmembrane region" description="Helical" evidence="1">
    <location>
        <begin position="35"/>
        <end position="54"/>
    </location>
</feature>
<dbReference type="EMBL" id="KK198758">
    <property type="protein sequence ID" value="KCW68373.1"/>
    <property type="molecule type" value="Genomic_DNA"/>
</dbReference>
<name>A0A059BQJ0_EUCGR</name>
<dbReference type="Gramene" id="KCW68373">
    <property type="protein sequence ID" value="KCW68373"/>
    <property type="gene ID" value="EUGRSUZ_F02029"/>
</dbReference>
<evidence type="ECO:0000313" key="2">
    <source>
        <dbReference type="EMBL" id="KCW68373.1"/>
    </source>
</evidence>
<proteinExistence type="predicted"/>
<keyword evidence="1" id="KW-0812">Transmembrane</keyword>
<gene>
    <name evidence="2" type="ORF">EUGRSUZ_F02029</name>
</gene>
<accession>A0A059BQJ0</accession>